<dbReference type="Pfam" id="PF09350">
    <property type="entry name" value="DJC28_CD"/>
    <property type="match status" value="1"/>
</dbReference>
<feature type="region of interest" description="Disordered" evidence="1">
    <location>
        <begin position="139"/>
        <end position="159"/>
    </location>
</feature>
<reference evidence="4" key="1">
    <citation type="journal article" date="2019" name="Int. J. Syst. Evol. Microbiol.">
        <title>The Global Catalogue of Microorganisms (GCM) 10K type strain sequencing project: providing services to taxonomists for standard genome sequencing and annotation.</title>
        <authorList>
            <consortium name="The Broad Institute Genomics Platform"/>
            <consortium name="The Broad Institute Genome Sequencing Center for Infectious Disease"/>
            <person name="Wu L."/>
            <person name="Ma J."/>
        </authorList>
    </citation>
    <scope>NUCLEOTIDE SEQUENCE [LARGE SCALE GENOMIC DNA]</scope>
    <source>
        <strain evidence="4">JCM 18961</strain>
    </source>
</reference>
<evidence type="ECO:0000256" key="1">
    <source>
        <dbReference type="SAM" id="MobiDB-lite"/>
    </source>
</evidence>
<feature type="compositionally biased region" description="Basic and acidic residues" evidence="1">
    <location>
        <begin position="1"/>
        <end position="21"/>
    </location>
</feature>
<dbReference type="RefSeq" id="WP_345504011.1">
    <property type="nucleotide sequence ID" value="NZ_BAABLO010000011.1"/>
</dbReference>
<gene>
    <name evidence="3" type="ORF">GCM10025782_26800</name>
</gene>
<dbReference type="EMBL" id="BAABLO010000011">
    <property type="protein sequence ID" value="GAA4726963.1"/>
    <property type="molecule type" value="Genomic_DNA"/>
</dbReference>
<dbReference type="InterPro" id="IPR018961">
    <property type="entry name" value="DnaJ_homolog_subfam-C_membr-28"/>
</dbReference>
<protein>
    <recommendedName>
        <fullName evidence="2">DnaJ homologue subfamily C member 28 conserved domain-containing protein</fullName>
    </recommendedName>
</protein>
<evidence type="ECO:0000259" key="2">
    <source>
        <dbReference type="Pfam" id="PF09350"/>
    </source>
</evidence>
<accession>A0ABP8YG29</accession>
<feature type="compositionally biased region" description="Low complexity" evidence="1">
    <location>
        <begin position="141"/>
        <end position="154"/>
    </location>
</feature>
<keyword evidence="4" id="KW-1185">Reference proteome</keyword>
<comment type="caution">
    <text evidence="3">The sequence shown here is derived from an EMBL/GenBank/DDBJ whole genome shotgun (WGS) entry which is preliminary data.</text>
</comment>
<evidence type="ECO:0000313" key="3">
    <source>
        <dbReference type="EMBL" id="GAA4726963.1"/>
    </source>
</evidence>
<sequence>MERWESPVEKAIREAQERGEFDNLPGAGKPLRSLGDPEHEDPDWWVKGLVERENLDMSGAMSPSMALRKEAAGFPESLLDLRTEQGVRAVLDDYNHRVRLDRLRPAVGPRSPVWARIVDVDELVGQWGELREERRREAEAARAAAAPTADGASRGARRGRAAWIRRLLGRS</sequence>
<feature type="region of interest" description="Disordered" evidence="1">
    <location>
        <begin position="1"/>
        <end position="40"/>
    </location>
</feature>
<evidence type="ECO:0000313" key="4">
    <source>
        <dbReference type="Proteomes" id="UP001500556"/>
    </source>
</evidence>
<feature type="domain" description="DnaJ homologue subfamily C member 28 conserved" evidence="2">
    <location>
        <begin position="8"/>
        <end position="73"/>
    </location>
</feature>
<proteinExistence type="predicted"/>
<organism evidence="3 4">
    <name type="scientific">Pedococcus ginsenosidimutans</name>
    <dbReference type="NCBI Taxonomy" id="490570"/>
    <lineage>
        <taxon>Bacteria</taxon>
        <taxon>Bacillati</taxon>
        <taxon>Actinomycetota</taxon>
        <taxon>Actinomycetes</taxon>
        <taxon>Micrococcales</taxon>
        <taxon>Intrasporangiaceae</taxon>
        <taxon>Pedococcus</taxon>
    </lineage>
</organism>
<name>A0ABP8YG29_9MICO</name>
<dbReference type="Proteomes" id="UP001500556">
    <property type="component" value="Unassembled WGS sequence"/>
</dbReference>